<dbReference type="InterPro" id="IPR050195">
    <property type="entry name" value="Primate_lentivir_Gag_pol-like"/>
</dbReference>
<dbReference type="PANTHER" id="PTHR40389:SF3">
    <property type="entry name" value="IGE-BINDING PROTEIN"/>
    <property type="match status" value="1"/>
</dbReference>
<dbReference type="Proteomes" id="UP000269221">
    <property type="component" value="Unassembled WGS sequence"/>
</dbReference>
<dbReference type="InterPro" id="IPR045345">
    <property type="entry name" value="Gag_p24_C"/>
</dbReference>
<dbReference type="SUPFAM" id="SSF47353">
    <property type="entry name" value="Retrovirus capsid dimerization domain-like"/>
    <property type="match status" value="1"/>
</dbReference>
<comment type="caution">
    <text evidence="2">The sequence shown here is derived from an EMBL/GenBank/DDBJ whole genome shotgun (WGS) entry which is preliminary data.</text>
</comment>
<reference evidence="2 3" key="1">
    <citation type="submission" date="2018-07" db="EMBL/GenBank/DDBJ databases">
        <title>A high quality draft genome assembly of the barn swallow (H. rustica rustica).</title>
        <authorList>
            <person name="Formenti G."/>
            <person name="Chiara M."/>
            <person name="Poveda L."/>
            <person name="Francoijs K.-J."/>
            <person name="Bonisoli-Alquati A."/>
            <person name="Canova L."/>
            <person name="Gianfranceschi L."/>
            <person name="Horner D.S."/>
            <person name="Saino N."/>
        </authorList>
    </citation>
    <scope>NUCLEOTIDE SEQUENCE [LARGE SCALE GENOMIC DNA]</scope>
    <source>
        <strain evidence="2">Chelidonia</strain>
        <tissue evidence="2">Blood</tissue>
    </source>
</reference>
<dbReference type="Gene3D" id="1.10.1200.30">
    <property type="match status" value="1"/>
</dbReference>
<sequence>MPTKDPRQSYITIKQSPSEPFLEFIDRLRGVVENQTEDQELQQRLILEVAQSNASDVCKRIILGLPVSSPPTLDLLIETCTKQVIMDPDEQWKWSGPRGQIAA</sequence>
<keyword evidence="3" id="KW-1185">Reference proteome</keyword>
<dbReference type="AlphaFoldDB" id="A0A3M0LDR5"/>
<dbReference type="InterPro" id="IPR008916">
    <property type="entry name" value="Retrov_capsid_C"/>
</dbReference>
<dbReference type="PANTHER" id="PTHR40389">
    <property type="entry name" value="ENDOGENOUS RETROVIRUS GROUP K MEMBER 24 GAG POLYPROTEIN-RELATED"/>
    <property type="match status" value="1"/>
</dbReference>
<dbReference type="EMBL" id="QRBI01000093">
    <property type="protein sequence ID" value="RMC21100.1"/>
    <property type="molecule type" value="Genomic_DNA"/>
</dbReference>
<evidence type="ECO:0000313" key="2">
    <source>
        <dbReference type="EMBL" id="RMC21100.1"/>
    </source>
</evidence>
<dbReference type="Pfam" id="PF19317">
    <property type="entry name" value="Gag_p24_C"/>
    <property type="match status" value="1"/>
</dbReference>
<evidence type="ECO:0000313" key="3">
    <source>
        <dbReference type="Proteomes" id="UP000269221"/>
    </source>
</evidence>
<proteinExistence type="predicted"/>
<evidence type="ECO:0000259" key="1">
    <source>
        <dbReference type="Pfam" id="PF19317"/>
    </source>
</evidence>
<accession>A0A3M0LDR5</accession>
<feature type="domain" description="Retroviral nucleocapsid Gag protein p24 C-terminal" evidence="1">
    <location>
        <begin position="8"/>
        <end position="65"/>
    </location>
</feature>
<protein>
    <recommendedName>
        <fullName evidence="1">Retroviral nucleocapsid Gag protein p24 C-terminal domain-containing protein</fullName>
    </recommendedName>
</protein>
<dbReference type="OrthoDB" id="9398474at2759"/>
<name>A0A3M0LDR5_HIRRU</name>
<organism evidence="2 3">
    <name type="scientific">Hirundo rustica rustica</name>
    <dbReference type="NCBI Taxonomy" id="333673"/>
    <lineage>
        <taxon>Eukaryota</taxon>
        <taxon>Metazoa</taxon>
        <taxon>Chordata</taxon>
        <taxon>Craniata</taxon>
        <taxon>Vertebrata</taxon>
        <taxon>Euteleostomi</taxon>
        <taxon>Archelosauria</taxon>
        <taxon>Archosauria</taxon>
        <taxon>Dinosauria</taxon>
        <taxon>Saurischia</taxon>
        <taxon>Theropoda</taxon>
        <taxon>Coelurosauria</taxon>
        <taxon>Aves</taxon>
        <taxon>Neognathae</taxon>
        <taxon>Neoaves</taxon>
        <taxon>Telluraves</taxon>
        <taxon>Australaves</taxon>
        <taxon>Passeriformes</taxon>
        <taxon>Sylvioidea</taxon>
        <taxon>Hirundinidae</taxon>
        <taxon>Hirundo</taxon>
    </lineage>
</organism>
<gene>
    <name evidence="2" type="ORF">DUI87_01957</name>
</gene>